<name>A0ABQ4XZU0_9ASTR</name>
<organism evidence="1 2">
    <name type="scientific">Tanacetum coccineum</name>
    <dbReference type="NCBI Taxonomy" id="301880"/>
    <lineage>
        <taxon>Eukaryota</taxon>
        <taxon>Viridiplantae</taxon>
        <taxon>Streptophyta</taxon>
        <taxon>Embryophyta</taxon>
        <taxon>Tracheophyta</taxon>
        <taxon>Spermatophyta</taxon>
        <taxon>Magnoliopsida</taxon>
        <taxon>eudicotyledons</taxon>
        <taxon>Gunneridae</taxon>
        <taxon>Pentapetalae</taxon>
        <taxon>asterids</taxon>
        <taxon>campanulids</taxon>
        <taxon>Asterales</taxon>
        <taxon>Asteraceae</taxon>
        <taxon>Asteroideae</taxon>
        <taxon>Anthemideae</taxon>
        <taxon>Anthemidinae</taxon>
        <taxon>Tanacetum</taxon>
    </lineage>
</organism>
<accession>A0ABQ4XZU0</accession>
<evidence type="ECO:0000313" key="1">
    <source>
        <dbReference type="EMBL" id="GJS70477.1"/>
    </source>
</evidence>
<reference evidence="1" key="1">
    <citation type="journal article" date="2022" name="Int. J. Mol. Sci.">
        <title>Draft Genome of Tanacetum Coccineum: Genomic Comparison of Closely Related Tanacetum-Family Plants.</title>
        <authorList>
            <person name="Yamashiro T."/>
            <person name="Shiraishi A."/>
            <person name="Nakayama K."/>
            <person name="Satake H."/>
        </authorList>
    </citation>
    <scope>NUCLEOTIDE SEQUENCE</scope>
</reference>
<keyword evidence="2" id="KW-1185">Reference proteome</keyword>
<evidence type="ECO:0000313" key="2">
    <source>
        <dbReference type="Proteomes" id="UP001151760"/>
    </source>
</evidence>
<protein>
    <submittedName>
        <fullName evidence="1">Uncharacterized protein</fullName>
    </submittedName>
</protein>
<proteinExistence type="predicted"/>
<reference evidence="1" key="2">
    <citation type="submission" date="2022-01" db="EMBL/GenBank/DDBJ databases">
        <authorList>
            <person name="Yamashiro T."/>
            <person name="Shiraishi A."/>
            <person name="Satake H."/>
            <person name="Nakayama K."/>
        </authorList>
    </citation>
    <scope>NUCLEOTIDE SEQUENCE</scope>
</reference>
<dbReference type="EMBL" id="BQNB010009937">
    <property type="protein sequence ID" value="GJS70477.1"/>
    <property type="molecule type" value="Genomic_DNA"/>
</dbReference>
<dbReference type="Proteomes" id="UP001151760">
    <property type="component" value="Unassembled WGS sequence"/>
</dbReference>
<gene>
    <name evidence="1" type="ORF">Tco_0703318</name>
</gene>
<comment type="caution">
    <text evidence="1">The sequence shown here is derived from an EMBL/GenBank/DDBJ whole genome shotgun (WGS) entry which is preliminary data.</text>
</comment>
<sequence>MISSCISISLAMRNPVRSASYSASLLVVSNSNLNAYIYSFLSGLTTIRRAPEPSALEAPSVNSFYAFSGSGSFLLTSSLIATLFSVSGVSARKSANVFP</sequence>